<feature type="region of interest" description="Disordered" evidence="1">
    <location>
        <begin position="154"/>
        <end position="210"/>
    </location>
</feature>
<keyword evidence="3" id="KW-1185">Reference proteome</keyword>
<evidence type="ECO:0000313" key="3">
    <source>
        <dbReference type="Proteomes" id="UP001529510"/>
    </source>
</evidence>
<evidence type="ECO:0000256" key="1">
    <source>
        <dbReference type="SAM" id="MobiDB-lite"/>
    </source>
</evidence>
<sequence length="210" mass="23390">LWRRSPLKPARKGGAVRLYKWLFRHRILRFLLLQRRTTRSSLFETEAFAVEKPRSGLGSLCSKRCRLSVLMSAQPPEDSPVLFACSDLDMISFGESEDDMLDSMSLAASDTEELSGSVNDPAPLSSADTSGPRTGTGMDAELFRVRTRAVDELGLEWSPPEKPSCSLLDEWPLANGPPHSFQRSKRNSPSHRAPPTQRTCVLRLPPPSRL</sequence>
<feature type="non-terminal residue" evidence="2">
    <location>
        <position position="1"/>
    </location>
</feature>
<dbReference type="Proteomes" id="UP001529510">
    <property type="component" value="Unassembled WGS sequence"/>
</dbReference>
<gene>
    <name evidence="2" type="ORF">M9458_002037</name>
</gene>
<proteinExistence type="predicted"/>
<comment type="caution">
    <text evidence="2">The sequence shown here is derived from an EMBL/GenBank/DDBJ whole genome shotgun (WGS) entry which is preliminary data.</text>
</comment>
<reference evidence="2 3" key="1">
    <citation type="submission" date="2024-05" db="EMBL/GenBank/DDBJ databases">
        <title>Genome sequencing and assembly of Indian major carp, Cirrhinus mrigala (Hamilton, 1822).</title>
        <authorList>
            <person name="Mohindra V."/>
            <person name="Chowdhury L.M."/>
            <person name="Lal K."/>
            <person name="Jena J.K."/>
        </authorList>
    </citation>
    <scope>NUCLEOTIDE SEQUENCE [LARGE SCALE GENOMIC DNA]</scope>
    <source>
        <strain evidence="2">CM1030</strain>
        <tissue evidence="2">Blood</tissue>
    </source>
</reference>
<dbReference type="EMBL" id="JAMKFB020000001">
    <property type="protein sequence ID" value="KAL0204019.1"/>
    <property type="molecule type" value="Genomic_DNA"/>
</dbReference>
<evidence type="ECO:0000313" key="2">
    <source>
        <dbReference type="EMBL" id="KAL0204019.1"/>
    </source>
</evidence>
<protein>
    <submittedName>
        <fullName evidence="2">Uncharacterized protein</fullName>
    </submittedName>
</protein>
<accession>A0ABD0RZN2</accession>
<organism evidence="2 3">
    <name type="scientific">Cirrhinus mrigala</name>
    <name type="common">Mrigala</name>
    <dbReference type="NCBI Taxonomy" id="683832"/>
    <lineage>
        <taxon>Eukaryota</taxon>
        <taxon>Metazoa</taxon>
        <taxon>Chordata</taxon>
        <taxon>Craniata</taxon>
        <taxon>Vertebrata</taxon>
        <taxon>Euteleostomi</taxon>
        <taxon>Actinopterygii</taxon>
        <taxon>Neopterygii</taxon>
        <taxon>Teleostei</taxon>
        <taxon>Ostariophysi</taxon>
        <taxon>Cypriniformes</taxon>
        <taxon>Cyprinidae</taxon>
        <taxon>Labeoninae</taxon>
        <taxon>Labeonini</taxon>
        <taxon>Cirrhinus</taxon>
    </lineage>
</organism>
<feature type="non-terminal residue" evidence="2">
    <location>
        <position position="210"/>
    </location>
</feature>
<feature type="region of interest" description="Disordered" evidence="1">
    <location>
        <begin position="107"/>
        <end position="140"/>
    </location>
</feature>
<name>A0ABD0RZN2_CIRMR</name>
<dbReference type="AlphaFoldDB" id="A0ABD0RZN2"/>